<sequence>TTTTTSTEPSTTTSTTEPPTTTTSTTEPPTTTTSTTEPPSTTTEEPVIPAELTTTKIRSTFGHEEIHKRDNGVVNYFSKMWIRKGRTQLHIDPNSIMLEDNGKQAIFPWTGSGVSSIQLHDGKLKLKRGNDLYVFFEDEAFLIIISKGTIRRKVDMLSFSFTKKTGLSPNADGIMGAFAKKAQLLPGEFAKKRHEVHGQHYENSHGTVNIGTYDLQVHFSNKCWRINTESRDDFHKILDEFEIPR</sequence>
<organism evidence="2 3">
    <name type="scientific">Owenia fusiformis</name>
    <name type="common">Polychaete worm</name>
    <dbReference type="NCBI Taxonomy" id="6347"/>
    <lineage>
        <taxon>Eukaryota</taxon>
        <taxon>Metazoa</taxon>
        <taxon>Spiralia</taxon>
        <taxon>Lophotrochozoa</taxon>
        <taxon>Annelida</taxon>
        <taxon>Polychaeta</taxon>
        <taxon>Sedentaria</taxon>
        <taxon>Canalipalpata</taxon>
        <taxon>Sabellida</taxon>
        <taxon>Oweniida</taxon>
        <taxon>Oweniidae</taxon>
        <taxon>Owenia</taxon>
    </lineage>
</organism>
<comment type="caution">
    <text evidence="2">The sequence shown here is derived from an EMBL/GenBank/DDBJ whole genome shotgun (WGS) entry which is preliminary data.</text>
</comment>
<dbReference type="AlphaFoldDB" id="A0A8J1USJ4"/>
<evidence type="ECO:0000256" key="1">
    <source>
        <dbReference type="SAM" id="MobiDB-lite"/>
    </source>
</evidence>
<feature type="non-terminal residue" evidence="2">
    <location>
        <position position="245"/>
    </location>
</feature>
<dbReference type="Proteomes" id="UP000749559">
    <property type="component" value="Unassembled WGS sequence"/>
</dbReference>
<reference evidence="2" key="1">
    <citation type="submission" date="2022-03" db="EMBL/GenBank/DDBJ databases">
        <authorList>
            <person name="Martin C."/>
        </authorList>
    </citation>
    <scope>NUCLEOTIDE SEQUENCE</scope>
</reference>
<feature type="compositionally biased region" description="Low complexity" evidence="1">
    <location>
        <begin position="1"/>
        <end position="46"/>
    </location>
</feature>
<name>A0A8J1USJ4_OWEFU</name>
<dbReference type="GO" id="GO:0030212">
    <property type="term" value="P:hyaluronan metabolic process"/>
    <property type="evidence" value="ECO:0007669"/>
    <property type="project" value="InterPro"/>
</dbReference>
<evidence type="ECO:0000313" key="2">
    <source>
        <dbReference type="EMBL" id="CAH1782198.1"/>
    </source>
</evidence>
<dbReference type="GO" id="GO:0004867">
    <property type="term" value="F:serine-type endopeptidase inhibitor activity"/>
    <property type="evidence" value="ECO:0007669"/>
    <property type="project" value="InterPro"/>
</dbReference>
<accession>A0A8J1USJ4</accession>
<protein>
    <submittedName>
        <fullName evidence="2">Uncharacterized protein</fullName>
    </submittedName>
</protein>
<keyword evidence="3" id="KW-1185">Reference proteome</keyword>
<evidence type="ECO:0000313" key="3">
    <source>
        <dbReference type="Proteomes" id="UP000749559"/>
    </source>
</evidence>
<feature type="region of interest" description="Disordered" evidence="1">
    <location>
        <begin position="1"/>
        <end position="49"/>
    </location>
</feature>
<gene>
    <name evidence="2" type="ORF">OFUS_LOCUS8671</name>
</gene>
<dbReference type="EMBL" id="CAIIXF020000004">
    <property type="protein sequence ID" value="CAH1782198.1"/>
    <property type="molecule type" value="Genomic_DNA"/>
</dbReference>
<dbReference type="InterPro" id="IPR010600">
    <property type="entry name" value="ITI_HC_C"/>
</dbReference>
<dbReference type="Pfam" id="PF06668">
    <property type="entry name" value="ITI_HC_C"/>
    <property type="match status" value="1"/>
</dbReference>
<proteinExistence type="predicted"/>